<feature type="compositionally biased region" description="Polar residues" evidence="8">
    <location>
        <begin position="672"/>
        <end position="685"/>
    </location>
</feature>
<protein>
    <recommendedName>
        <fullName evidence="5">[histone H3]-trimethyl-L-lysine(27) demethylase</fullName>
        <ecNumber evidence="5">1.14.11.68</ecNumber>
    </recommendedName>
</protein>
<keyword evidence="10" id="KW-1185">Reference proteome</keyword>
<organism evidence="9 10">
    <name type="scientific">Rousettus aegyptiacus</name>
    <name type="common">Egyptian fruit bat</name>
    <name type="synonym">Pteropus aegyptiacus</name>
    <dbReference type="NCBI Taxonomy" id="9407"/>
    <lineage>
        <taxon>Eukaryota</taxon>
        <taxon>Metazoa</taxon>
        <taxon>Chordata</taxon>
        <taxon>Craniata</taxon>
        <taxon>Vertebrata</taxon>
        <taxon>Euteleostomi</taxon>
        <taxon>Mammalia</taxon>
        <taxon>Eutheria</taxon>
        <taxon>Laurasiatheria</taxon>
        <taxon>Chiroptera</taxon>
        <taxon>Yinpterochiroptera</taxon>
        <taxon>Pteropodoidea</taxon>
        <taxon>Pteropodidae</taxon>
        <taxon>Rousettinae</taxon>
        <taxon>Rousettus</taxon>
    </lineage>
</organism>
<dbReference type="FunFam" id="1.25.40.10:FF:000011">
    <property type="entry name" value="lysine-specific demethylase 6A isoform X3"/>
    <property type="match status" value="1"/>
</dbReference>
<keyword evidence="3" id="KW-0539">Nucleus</keyword>
<evidence type="ECO:0000256" key="3">
    <source>
        <dbReference type="ARBA" id="ARBA00023242"/>
    </source>
</evidence>
<reference evidence="9 10" key="1">
    <citation type="journal article" date="2020" name="Nature">
        <title>Six reference-quality genomes reveal evolution of bat adaptations.</title>
        <authorList>
            <person name="Jebb D."/>
            <person name="Huang Z."/>
            <person name="Pippel M."/>
            <person name="Hughes G.M."/>
            <person name="Lavrichenko K."/>
            <person name="Devanna P."/>
            <person name="Winkler S."/>
            <person name="Jermiin L.S."/>
            <person name="Skirmuntt E.C."/>
            <person name="Katzourakis A."/>
            <person name="Burkitt-Gray L."/>
            <person name="Ray D.A."/>
            <person name="Sullivan K.A.M."/>
            <person name="Roscito J.G."/>
            <person name="Kirilenko B.M."/>
            <person name="Davalos L.M."/>
            <person name="Corthals A.P."/>
            <person name="Power M.L."/>
            <person name="Jones G."/>
            <person name="Ransome R.D."/>
            <person name="Dechmann D.K.N."/>
            <person name="Locatelli A.G."/>
            <person name="Puechmaille S.J."/>
            <person name="Fedrigo O."/>
            <person name="Jarvis E.D."/>
            <person name="Hiller M."/>
            <person name="Vernes S.C."/>
            <person name="Myers E.W."/>
            <person name="Teeling E.C."/>
        </authorList>
    </citation>
    <scope>NUCLEOTIDE SEQUENCE [LARGE SCALE GENOMIC DNA]</scope>
    <source>
        <strain evidence="9">MRouAeg1</strain>
        <tissue evidence="9">Muscle</tissue>
    </source>
</reference>
<dbReference type="InterPro" id="IPR011990">
    <property type="entry name" value="TPR-like_helical_dom_sf"/>
</dbReference>
<evidence type="ECO:0000256" key="8">
    <source>
        <dbReference type="SAM" id="MobiDB-lite"/>
    </source>
</evidence>
<dbReference type="GO" id="GO:0031490">
    <property type="term" value="F:chromatin DNA binding"/>
    <property type="evidence" value="ECO:0007669"/>
    <property type="project" value="TreeGrafter"/>
</dbReference>
<proteinExistence type="inferred from homology"/>
<dbReference type="InterPro" id="IPR019734">
    <property type="entry name" value="TPR_rpt"/>
</dbReference>
<feature type="compositionally biased region" description="Low complexity" evidence="8">
    <location>
        <begin position="648"/>
        <end position="671"/>
    </location>
</feature>
<evidence type="ECO:0000313" key="10">
    <source>
        <dbReference type="Proteomes" id="UP000593571"/>
    </source>
</evidence>
<dbReference type="PANTHER" id="PTHR14017">
    <property type="entry name" value="LYSINE-SPECIFIC DEMETHYLASE"/>
    <property type="match status" value="1"/>
</dbReference>
<accession>A0A7J8B7T2</accession>
<evidence type="ECO:0000256" key="1">
    <source>
        <dbReference type="ARBA" id="ARBA00001961"/>
    </source>
</evidence>
<feature type="compositionally biased region" description="Polar residues" evidence="8">
    <location>
        <begin position="544"/>
        <end position="553"/>
    </location>
</feature>
<feature type="region of interest" description="Disordered" evidence="8">
    <location>
        <begin position="647"/>
        <end position="685"/>
    </location>
</feature>
<comment type="subcellular location">
    <subcellularLocation>
        <location evidence="2">Nucleus</location>
    </subcellularLocation>
</comment>
<dbReference type="InterPro" id="IPR051630">
    <property type="entry name" value="Corepressor-Demethylase"/>
</dbReference>
<feature type="region of interest" description="Disordered" evidence="8">
    <location>
        <begin position="430"/>
        <end position="460"/>
    </location>
</feature>
<comment type="catalytic activity">
    <reaction evidence="6">
        <text>N(6),N(6),N(6)-trimethyl-L-lysyl(27)-[histone H3] + 2 2-oxoglutarate + 2 O2 = N(6)-methyl-L-lysyl(27)-[histone H3] + 2 formaldehyde + 2 succinate + 2 CO2</text>
        <dbReference type="Rhea" id="RHEA:60224"/>
        <dbReference type="Rhea" id="RHEA-COMP:15535"/>
        <dbReference type="Rhea" id="RHEA-COMP:15544"/>
        <dbReference type="ChEBI" id="CHEBI:15379"/>
        <dbReference type="ChEBI" id="CHEBI:16526"/>
        <dbReference type="ChEBI" id="CHEBI:16810"/>
        <dbReference type="ChEBI" id="CHEBI:16842"/>
        <dbReference type="ChEBI" id="CHEBI:30031"/>
        <dbReference type="ChEBI" id="CHEBI:61929"/>
        <dbReference type="ChEBI" id="CHEBI:61961"/>
        <dbReference type="EC" id="1.14.11.68"/>
    </reaction>
</comment>
<dbReference type="SMART" id="SM00028">
    <property type="entry name" value="TPR"/>
    <property type="match status" value="7"/>
</dbReference>
<evidence type="ECO:0000256" key="6">
    <source>
        <dbReference type="ARBA" id="ARBA00048695"/>
    </source>
</evidence>
<dbReference type="Gene3D" id="1.25.40.10">
    <property type="entry name" value="Tetratricopeptide repeat domain"/>
    <property type="match status" value="2"/>
</dbReference>
<dbReference type="FunFam" id="1.25.40.10:FF:000022">
    <property type="entry name" value="lysine-specific demethylase 6A isoform X1"/>
    <property type="match status" value="1"/>
</dbReference>
<evidence type="ECO:0000313" key="9">
    <source>
        <dbReference type="EMBL" id="KAF6394768.1"/>
    </source>
</evidence>
<feature type="region of interest" description="Disordered" evidence="8">
    <location>
        <begin position="697"/>
        <end position="717"/>
    </location>
</feature>
<dbReference type="EC" id="1.14.11.68" evidence="5"/>
<dbReference type="Gene3D" id="1.20.58.1370">
    <property type="match status" value="1"/>
</dbReference>
<dbReference type="PANTHER" id="PTHR14017:SF25">
    <property type="entry name" value="HISTONE DEMETHYLASE UTY"/>
    <property type="match status" value="1"/>
</dbReference>
<feature type="compositionally biased region" description="Basic and acidic residues" evidence="8">
    <location>
        <begin position="447"/>
        <end position="456"/>
    </location>
</feature>
<dbReference type="PROSITE" id="PS50005">
    <property type="entry name" value="TPR"/>
    <property type="match status" value="3"/>
</dbReference>
<dbReference type="SUPFAM" id="SSF48452">
    <property type="entry name" value="TPR-like"/>
    <property type="match status" value="2"/>
</dbReference>
<feature type="repeat" description="TPR" evidence="7">
    <location>
        <begin position="315"/>
        <end position="348"/>
    </location>
</feature>
<evidence type="ECO:0000256" key="5">
    <source>
        <dbReference type="ARBA" id="ARBA00034525"/>
    </source>
</evidence>
<dbReference type="Proteomes" id="UP000593571">
    <property type="component" value="Unassembled WGS sequence"/>
</dbReference>
<comment type="caution">
    <text evidence="9">The sequence shown here is derived from an EMBL/GenBank/DDBJ whole genome shotgun (WGS) entry which is preliminary data.</text>
</comment>
<feature type="repeat" description="TPR" evidence="7">
    <location>
        <begin position="90"/>
        <end position="123"/>
    </location>
</feature>
<dbReference type="EMBL" id="JACASE010000019">
    <property type="protein sequence ID" value="KAF6394768.1"/>
    <property type="molecule type" value="Genomic_DNA"/>
</dbReference>
<evidence type="ECO:0000256" key="2">
    <source>
        <dbReference type="ARBA" id="ARBA00004123"/>
    </source>
</evidence>
<feature type="repeat" description="TPR" evidence="7">
    <location>
        <begin position="127"/>
        <end position="160"/>
    </location>
</feature>
<dbReference type="Pfam" id="PF13181">
    <property type="entry name" value="TPR_8"/>
    <property type="match status" value="3"/>
</dbReference>
<dbReference type="GO" id="GO:0000978">
    <property type="term" value="F:RNA polymerase II cis-regulatory region sequence-specific DNA binding"/>
    <property type="evidence" value="ECO:0007669"/>
    <property type="project" value="TreeGrafter"/>
</dbReference>
<dbReference type="GO" id="GO:0007507">
    <property type="term" value="P:heart development"/>
    <property type="evidence" value="ECO:0007669"/>
    <property type="project" value="TreeGrafter"/>
</dbReference>
<name>A0A7J8B7T2_ROUAE</name>
<gene>
    <name evidence="9" type="ORF">HJG63_020419</name>
</gene>
<sequence length="752" mass="83125">MEACGVSLTPSTAAFGDEKKKMAAGKARGETKQGPLSLTAEEREALDGLDSRLFGFVKLQEDGARTKTLLGKAVCCYESLILKAEGKVEADFFCQLGHFNLLLEDYPKALSAYQRYYSLQSDYWKNAAFLYGLGLVYFYYNAFHWAIKAFQEVLYVDPSFCRAKEIHLRLGLMFKVNTDYESSLKHFQLALIDCNPCTLSSFEIRFHIAHLYETQRKYHSAKEAYEQLLQTENLPAQLKATVLQQLGWMYHNVDLLGDKATKETYAIQYLQKSLEADPNSGQSWYFLGRCYSSIGKVQDAFISYRQSIDKSEASADTWCSIGVLYQQQNQPMDALQAYICAVQLDHGHAAAWVDLGTLYESCNQTQDAIKCYLNATRSKSCSNTSILVGRIKFLQAYKAHHPNTEPVLGLNQTPIPQQFVPVHMITSSQIDGLSSPAKRKRTSSPTKHVEQLHANKDNLNPPQKLMLEQLESQFVLMKQGLQKCQSSHLSGPNDEQSLFSTGPAQYLQAAVTGIRKQTEVRTIPTNSVTQGDALNHLSSHIATSGGQQGITITKESKPSGKRSFMSETSRHAGDTPNGCTIVEELSNHVQQLMAEPVCNSNHGDCASPNLLISDNPQISTLFIGKANDNVGTGACDKVNNIHPDVHTKANNSVASSPSSVISTAASSPKSSGQTATHSVSSLNSPHSRLYTINREGLDNIQSSKKPDMPRVSHKPGPQIIPSVSVSIYSSSTEVLKACRLVWEKWKSQSKNC</sequence>
<comment type="cofactor">
    <cofactor evidence="1">
        <name>L-ascorbate</name>
        <dbReference type="ChEBI" id="CHEBI:38290"/>
    </cofactor>
</comment>
<keyword evidence="7" id="KW-0802">TPR repeat</keyword>
<feature type="region of interest" description="Disordered" evidence="8">
    <location>
        <begin position="544"/>
        <end position="576"/>
    </location>
</feature>
<dbReference type="GO" id="GO:0071558">
    <property type="term" value="F:histone H3K27me2/H3K27me3 demethylase activity"/>
    <property type="evidence" value="ECO:0007669"/>
    <property type="project" value="UniProtKB-EC"/>
</dbReference>
<comment type="similarity">
    <text evidence="4">Belongs to the UTX family.</text>
</comment>
<evidence type="ECO:0000256" key="7">
    <source>
        <dbReference type="PROSITE-ProRule" id="PRU00339"/>
    </source>
</evidence>
<dbReference type="GO" id="GO:0044666">
    <property type="term" value="C:MLL3/4 complex"/>
    <property type="evidence" value="ECO:0007669"/>
    <property type="project" value="TreeGrafter"/>
</dbReference>
<evidence type="ECO:0000256" key="4">
    <source>
        <dbReference type="ARBA" id="ARBA00034483"/>
    </source>
</evidence>
<dbReference type="GO" id="GO:0010468">
    <property type="term" value="P:regulation of gene expression"/>
    <property type="evidence" value="ECO:0007669"/>
    <property type="project" value="TreeGrafter"/>
</dbReference>
<dbReference type="AlphaFoldDB" id="A0A7J8B7T2"/>